<feature type="region of interest" description="Disordered" evidence="1">
    <location>
        <begin position="843"/>
        <end position="904"/>
    </location>
</feature>
<feature type="compositionally biased region" description="Polar residues" evidence="1">
    <location>
        <begin position="417"/>
        <end position="432"/>
    </location>
</feature>
<feature type="compositionally biased region" description="Low complexity" evidence="1">
    <location>
        <begin position="133"/>
        <end position="162"/>
    </location>
</feature>
<feature type="compositionally biased region" description="Gly residues" evidence="1">
    <location>
        <begin position="1177"/>
        <end position="1189"/>
    </location>
</feature>
<name>A0AAD3DN70_9CHLO</name>
<gene>
    <name evidence="2" type="ORF">Agub_g4650</name>
</gene>
<organism evidence="2 3">
    <name type="scientific">Astrephomene gubernaculifera</name>
    <dbReference type="NCBI Taxonomy" id="47775"/>
    <lineage>
        <taxon>Eukaryota</taxon>
        <taxon>Viridiplantae</taxon>
        <taxon>Chlorophyta</taxon>
        <taxon>core chlorophytes</taxon>
        <taxon>Chlorophyceae</taxon>
        <taxon>CS clade</taxon>
        <taxon>Chlamydomonadales</taxon>
        <taxon>Astrephomenaceae</taxon>
        <taxon>Astrephomene</taxon>
    </lineage>
</organism>
<feature type="compositionally biased region" description="Low complexity" evidence="1">
    <location>
        <begin position="497"/>
        <end position="516"/>
    </location>
</feature>
<feature type="non-terminal residue" evidence="2">
    <location>
        <position position="1415"/>
    </location>
</feature>
<feature type="region of interest" description="Disordered" evidence="1">
    <location>
        <begin position="780"/>
        <end position="806"/>
    </location>
</feature>
<reference evidence="2 3" key="1">
    <citation type="journal article" date="2021" name="Sci. Rep.">
        <title>Genome sequencing of the multicellular alga Astrephomene provides insights into convergent evolution of germ-soma differentiation.</title>
        <authorList>
            <person name="Yamashita S."/>
            <person name="Yamamoto K."/>
            <person name="Matsuzaki R."/>
            <person name="Suzuki S."/>
            <person name="Yamaguchi H."/>
            <person name="Hirooka S."/>
            <person name="Minakuchi Y."/>
            <person name="Miyagishima S."/>
            <person name="Kawachi M."/>
            <person name="Toyoda A."/>
            <person name="Nozaki H."/>
        </authorList>
    </citation>
    <scope>NUCLEOTIDE SEQUENCE [LARGE SCALE GENOMIC DNA]</scope>
    <source>
        <strain evidence="2 3">NIES-4017</strain>
    </source>
</reference>
<feature type="compositionally biased region" description="Low complexity" evidence="1">
    <location>
        <begin position="635"/>
        <end position="645"/>
    </location>
</feature>
<feature type="region of interest" description="Disordered" evidence="1">
    <location>
        <begin position="98"/>
        <end position="162"/>
    </location>
</feature>
<feature type="region of interest" description="Disordered" evidence="1">
    <location>
        <begin position="938"/>
        <end position="965"/>
    </location>
</feature>
<sequence>MADAAVASNGQTCLEESSQLTVEQSSVDPAPASSKPRHEVSLAELLEHFASLQHDYALFKEGGKTRPPTAAVTEAMPPTAAPLQVAAVRQAPVAAVSAASKARPNAPRSQSVPPSARMRRNTSPGHDGGPLRQQHPPSHQQHPVPSARMARPSAAAAGLSPAANAVAGVSRWGAERQPHPEASQQQGVGRGRESAAAEGAAGKPPVSNAKKKKKKAERPPWRDDFVEEASPWSRELAEEAAATEAAAVAPAVSEAAPQKGPGPQKGLAADAKGRRPARASKDGAASDAGPVEPAARPAAQPVVEQRPARRTVSPGQDRLRAAAVAAAKEAGLRQQQLLQQQGAQQQVARGGMMLVIPSGPEHQPGPPTASGQGQGPPAGHAARSSPVRGSHIPVSPGISSSGNSPEDPRRSESRPRTQQSRIPTYNGQQQQAGVDRRDATPPREPLPAGVPARGSPGRGPLNVGAGGGGNRVDRLVLDPNAASLSDDSHAAGPAVHSSPRQAGSSAASAAHHAGSQQRRRRQWDLPGAAGGSGGDARNDRPSWVGSRVSSDGHFPAASAAIAVPVRSQPHPQAGGGGAPGPLPPTLVPTPPSGSPPSRPSSRPGSRPSSRPVSTNGEPPGAGQPASGASLDSHSSRASTPSSTPRQRPPALPLPPSAAGGSRRNTDAGDQPVEATFAPVLAASPAGPGPGCRRRVSGGLDLPPGEPSVDLSAALGGVQPRISGSGLGESTSGGGAPRSGPGPPGLRHNEDYLRKLSALKRPVPLDAMRRVTEDALFLPSPAVSGGGAGSGGGGSGGSAGPSRKWMDAGNCDAPLSAAPVDAVGSAPAAVRAARNRVHSAEVYGSMGSGARSSGGGSRGVPSTGGAAPGEDAAEAEAGGRSSRNSRAPKPQHHMRHNSDGVSDLPVSAPLVEAPEAVGAASEAQPHDGAGQARVLGPLKQGAEQGPGAVPAPREPRGDAGGAAGAGNGAAGVISAEQYMAFAVQNPDVAMAAAQAAMNVNSNRARPRWNLPPEHQQPRPQQPVLLGAAGAAPPWGQPQLQLPMQQPLAAALVSSSGLGGPTVSLPSPGPSPQQPHPHPHPSLMLLGDSHDLRRVNSEGPRAPLGRQPGAPMLDLLPQQQSLGSTIPGAPSLPLPASHGPLGPGAAMYGAPSPPLPVVQGLFQGGPGGVGSWPGEAPADGGGRLGPLGAGPGYPPPLQPVRSGMLPPGDMWAGGPGMPPPPQHMQPPLPPHMQLPPQPPPQQQWGGYVQMQGSRGYMGGPASAPGPMPGPGEAHGPPGSMPDPYSKPPAFKRASNGYNDGQGGPGPGFGPLPPGVPGPGPGPPGGGPDLPDYMRVSMSRMVAGWSAPNAKHGALSGFNDVWQYRNSNNNRLPPSYPGPGLPTAPGPPTSAQGGMSQPHPAMLNGSGRAVPPMRGGSA</sequence>
<dbReference type="EMBL" id="BMAR01000006">
    <property type="protein sequence ID" value="GFR43557.1"/>
    <property type="molecule type" value="Genomic_DNA"/>
</dbReference>
<keyword evidence="3" id="KW-1185">Reference proteome</keyword>
<feature type="region of interest" description="Disordered" evidence="1">
    <location>
        <begin position="1361"/>
        <end position="1415"/>
    </location>
</feature>
<comment type="caution">
    <text evidence="2">The sequence shown here is derived from an EMBL/GenBank/DDBJ whole genome shotgun (WGS) entry which is preliminary data.</text>
</comment>
<feature type="compositionally biased region" description="Low complexity" evidence="1">
    <location>
        <begin position="858"/>
        <end position="878"/>
    </location>
</feature>
<accession>A0AAD3DN70</accession>
<feature type="compositionally biased region" description="Gly residues" evidence="1">
    <location>
        <begin position="783"/>
        <end position="798"/>
    </location>
</feature>
<evidence type="ECO:0000313" key="2">
    <source>
        <dbReference type="EMBL" id="GFR43557.1"/>
    </source>
</evidence>
<feature type="region of interest" description="Disordered" evidence="1">
    <location>
        <begin position="1211"/>
        <end position="1330"/>
    </location>
</feature>
<feature type="region of interest" description="Disordered" evidence="1">
    <location>
        <begin position="1"/>
        <end position="38"/>
    </location>
</feature>
<feature type="compositionally biased region" description="Pro residues" evidence="1">
    <location>
        <begin position="646"/>
        <end position="655"/>
    </location>
</feature>
<proteinExistence type="predicted"/>
<feature type="compositionally biased region" description="Gly residues" evidence="1">
    <location>
        <begin position="724"/>
        <end position="736"/>
    </location>
</feature>
<feature type="compositionally biased region" description="Pro residues" evidence="1">
    <location>
        <begin position="1305"/>
        <end position="1323"/>
    </location>
</feature>
<feature type="compositionally biased region" description="Pro residues" evidence="1">
    <location>
        <begin position="1065"/>
        <end position="1074"/>
    </location>
</feature>
<dbReference type="Proteomes" id="UP001054857">
    <property type="component" value="Unassembled WGS sequence"/>
</dbReference>
<feature type="region of interest" description="Disordered" evidence="1">
    <location>
        <begin position="1174"/>
        <end position="1193"/>
    </location>
</feature>
<feature type="compositionally biased region" description="Pro residues" evidence="1">
    <location>
        <begin position="1214"/>
        <end position="1239"/>
    </location>
</feature>
<feature type="compositionally biased region" description="Low complexity" evidence="1">
    <location>
        <begin position="368"/>
        <end position="382"/>
    </location>
</feature>
<feature type="compositionally biased region" description="Basic and acidic residues" evidence="1">
    <location>
        <begin position="406"/>
        <end position="415"/>
    </location>
</feature>
<protein>
    <submittedName>
        <fullName evidence="2">Uncharacterized protein</fullName>
    </submittedName>
</protein>
<feature type="compositionally biased region" description="Pro residues" evidence="1">
    <location>
        <begin position="580"/>
        <end position="598"/>
    </location>
</feature>
<feature type="compositionally biased region" description="Pro residues" evidence="1">
    <location>
        <begin position="1371"/>
        <end position="1385"/>
    </location>
</feature>
<feature type="compositionally biased region" description="Polar residues" evidence="1">
    <location>
        <begin position="8"/>
        <end position="27"/>
    </location>
</feature>
<feature type="compositionally biased region" description="Low complexity" evidence="1">
    <location>
        <begin position="321"/>
        <end position="351"/>
    </location>
</feature>
<evidence type="ECO:0000313" key="3">
    <source>
        <dbReference type="Proteomes" id="UP001054857"/>
    </source>
</evidence>
<feature type="region of interest" description="Disordered" evidence="1">
    <location>
        <begin position="174"/>
        <end position="748"/>
    </location>
</feature>
<evidence type="ECO:0000256" key="1">
    <source>
        <dbReference type="SAM" id="MobiDB-lite"/>
    </source>
</evidence>
<feature type="compositionally biased region" description="Low complexity" evidence="1">
    <location>
        <begin position="599"/>
        <end position="613"/>
    </location>
</feature>
<feature type="region of interest" description="Disordered" evidence="1">
    <location>
        <begin position="1057"/>
        <end position="1112"/>
    </location>
</feature>
<feature type="compositionally biased region" description="Low complexity" evidence="1">
    <location>
        <begin position="239"/>
        <end position="257"/>
    </location>
</feature>